<dbReference type="AlphaFoldDB" id="A0A2J6SRT4"/>
<dbReference type="GO" id="GO:0005576">
    <property type="term" value="C:extracellular region"/>
    <property type="evidence" value="ECO:0007669"/>
    <property type="project" value="UniProtKB-SubCell"/>
</dbReference>
<keyword evidence="6 11" id="KW-0732">Signal</keyword>
<evidence type="ECO:0000256" key="9">
    <source>
        <dbReference type="SAM" id="MobiDB-lite"/>
    </source>
</evidence>
<keyword evidence="5" id="KW-0336">GPI-anchor</keyword>
<evidence type="ECO:0000256" key="11">
    <source>
        <dbReference type="SAM" id="SignalP"/>
    </source>
</evidence>
<organism evidence="13 14">
    <name type="scientific">Hyaloscypha bicolor E</name>
    <dbReference type="NCBI Taxonomy" id="1095630"/>
    <lineage>
        <taxon>Eukaryota</taxon>
        <taxon>Fungi</taxon>
        <taxon>Dikarya</taxon>
        <taxon>Ascomycota</taxon>
        <taxon>Pezizomycotina</taxon>
        <taxon>Leotiomycetes</taxon>
        <taxon>Helotiales</taxon>
        <taxon>Hyaloscyphaceae</taxon>
        <taxon>Hyaloscypha</taxon>
        <taxon>Hyaloscypha bicolor</taxon>
    </lineage>
</organism>
<protein>
    <recommendedName>
        <fullName evidence="12">CFEM domain-containing protein</fullName>
    </recommendedName>
</protein>
<dbReference type="Proteomes" id="UP000235371">
    <property type="component" value="Unassembled WGS sequence"/>
</dbReference>
<keyword evidence="7" id="KW-1015">Disulfide bond</keyword>
<keyword evidence="10" id="KW-0812">Transmembrane</keyword>
<evidence type="ECO:0000256" key="10">
    <source>
        <dbReference type="SAM" id="Phobius"/>
    </source>
</evidence>
<evidence type="ECO:0000256" key="6">
    <source>
        <dbReference type="ARBA" id="ARBA00022729"/>
    </source>
</evidence>
<dbReference type="Pfam" id="PF05730">
    <property type="entry name" value="CFEM"/>
    <property type="match status" value="1"/>
</dbReference>
<reference evidence="13 14" key="1">
    <citation type="submission" date="2016-04" db="EMBL/GenBank/DDBJ databases">
        <title>A degradative enzymes factory behind the ericoid mycorrhizal symbiosis.</title>
        <authorList>
            <consortium name="DOE Joint Genome Institute"/>
            <person name="Martino E."/>
            <person name="Morin E."/>
            <person name="Grelet G."/>
            <person name="Kuo A."/>
            <person name="Kohler A."/>
            <person name="Daghino S."/>
            <person name="Barry K."/>
            <person name="Choi C."/>
            <person name="Cichocki N."/>
            <person name="Clum A."/>
            <person name="Copeland A."/>
            <person name="Hainaut M."/>
            <person name="Haridas S."/>
            <person name="Labutti K."/>
            <person name="Lindquist E."/>
            <person name="Lipzen A."/>
            <person name="Khouja H.-R."/>
            <person name="Murat C."/>
            <person name="Ohm R."/>
            <person name="Olson A."/>
            <person name="Spatafora J."/>
            <person name="Veneault-Fourrey C."/>
            <person name="Henrissat B."/>
            <person name="Grigoriev I."/>
            <person name="Martin F."/>
            <person name="Perotto S."/>
        </authorList>
    </citation>
    <scope>NUCLEOTIDE SEQUENCE [LARGE SCALE GENOMIC DNA]</scope>
    <source>
        <strain evidence="13 14">E</strain>
    </source>
</reference>
<dbReference type="GO" id="GO:0098552">
    <property type="term" value="C:side of membrane"/>
    <property type="evidence" value="ECO:0007669"/>
    <property type="project" value="UniProtKB-KW"/>
</dbReference>
<keyword evidence="10" id="KW-0472">Membrane</keyword>
<evidence type="ECO:0000313" key="14">
    <source>
        <dbReference type="Proteomes" id="UP000235371"/>
    </source>
</evidence>
<keyword evidence="4" id="KW-0964">Secreted</keyword>
<feature type="region of interest" description="Disordered" evidence="9">
    <location>
        <begin position="376"/>
        <end position="436"/>
    </location>
</feature>
<gene>
    <name evidence="13" type="ORF">K444DRAFT_635254</name>
</gene>
<dbReference type="InParanoid" id="A0A2J6SRT4"/>
<sequence length="436" mass="47942">MHPLLFLACLISSGLASATVSAMITSTSSFPPRSTQSHSTTAAVQLTQVVRWGQADACAQSCVNGAISSFSSYLSCQGDNPAACLCSSVDNIAASARSCGLVSCPLSTTTADKQPDYIEAKMIAYDYCSSNGQYRTGLAAVVLTTPMTVSSGQTSQSTLQATTSLLTSSNLTYTNPTSPNTTSAEPSHNSGTSGTTVSNWNKFGWQLTLAICVATIIVAISWWFCVWKRRKPPGDTEKGIPRSRSLIQRFKFNSWYCRGYDIWQDGQQPTHGFKILFDTGCHGSNWISPNIFEKLEAKAADHGQEYCFQDFNGNSFSAKRTTRLNFQRAGVPEAKVYSADFFIADRDTHFEIMLGADDLRNFNLLAQPVYPLIPAEPSKKLAPQNPKKAEKNKEAEKHERGRKKREEKQKRKRKQEQETKDKNDNGNQNGEPSTGR</sequence>
<keyword evidence="8" id="KW-0449">Lipoprotein</keyword>
<evidence type="ECO:0000313" key="13">
    <source>
        <dbReference type="EMBL" id="PMD53449.1"/>
    </source>
</evidence>
<feature type="compositionally biased region" description="Basic and acidic residues" evidence="9">
    <location>
        <begin position="387"/>
        <end position="424"/>
    </location>
</feature>
<name>A0A2J6SRT4_9HELO</name>
<feature type="signal peptide" evidence="11">
    <location>
        <begin position="1"/>
        <end position="16"/>
    </location>
</feature>
<comment type="subcellular location">
    <subcellularLocation>
        <location evidence="1">Membrane</location>
        <topology evidence="1">Lipid-anchor</topology>
        <topology evidence="1">GPI-anchor</topology>
    </subcellularLocation>
    <subcellularLocation>
        <location evidence="2">Secreted</location>
    </subcellularLocation>
</comment>
<evidence type="ECO:0000259" key="12">
    <source>
        <dbReference type="Pfam" id="PF05730"/>
    </source>
</evidence>
<keyword evidence="5" id="KW-0325">Glycoprotein</keyword>
<comment type="similarity">
    <text evidence="3">Belongs to the RBT5 family.</text>
</comment>
<dbReference type="OrthoDB" id="3565395at2759"/>
<feature type="transmembrane region" description="Helical" evidence="10">
    <location>
        <begin position="203"/>
        <end position="225"/>
    </location>
</feature>
<evidence type="ECO:0000256" key="7">
    <source>
        <dbReference type="ARBA" id="ARBA00023157"/>
    </source>
</evidence>
<evidence type="ECO:0000256" key="2">
    <source>
        <dbReference type="ARBA" id="ARBA00004613"/>
    </source>
</evidence>
<keyword evidence="14" id="KW-1185">Reference proteome</keyword>
<evidence type="ECO:0000256" key="1">
    <source>
        <dbReference type="ARBA" id="ARBA00004589"/>
    </source>
</evidence>
<dbReference type="EMBL" id="KZ613872">
    <property type="protein sequence ID" value="PMD53449.1"/>
    <property type="molecule type" value="Genomic_DNA"/>
</dbReference>
<dbReference type="GeneID" id="36591913"/>
<evidence type="ECO:0000256" key="4">
    <source>
        <dbReference type="ARBA" id="ARBA00022525"/>
    </source>
</evidence>
<feature type="compositionally biased region" description="Polar residues" evidence="9">
    <location>
        <begin position="425"/>
        <end position="436"/>
    </location>
</feature>
<dbReference type="InterPro" id="IPR008427">
    <property type="entry name" value="Extracellular_membr_CFEM_dom"/>
</dbReference>
<evidence type="ECO:0000256" key="3">
    <source>
        <dbReference type="ARBA" id="ARBA00010031"/>
    </source>
</evidence>
<feature type="chain" id="PRO_5014405435" description="CFEM domain-containing protein" evidence="11">
    <location>
        <begin position="17"/>
        <end position="436"/>
    </location>
</feature>
<evidence type="ECO:0000256" key="5">
    <source>
        <dbReference type="ARBA" id="ARBA00022622"/>
    </source>
</evidence>
<feature type="domain" description="CFEM" evidence="12">
    <location>
        <begin position="54"/>
        <end position="109"/>
    </location>
</feature>
<accession>A0A2J6SRT4</accession>
<proteinExistence type="inferred from homology"/>
<evidence type="ECO:0000256" key="8">
    <source>
        <dbReference type="ARBA" id="ARBA00023288"/>
    </source>
</evidence>
<keyword evidence="10" id="KW-1133">Transmembrane helix</keyword>
<dbReference type="RefSeq" id="XP_024730353.1">
    <property type="nucleotide sequence ID" value="XM_024883836.1"/>
</dbReference>